<organism evidence="1 2">
    <name type="scientific">Pseudomonas reinekei</name>
    <dbReference type="NCBI Taxonomy" id="395598"/>
    <lineage>
        <taxon>Bacteria</taxon>
        <taxon>Pseudomonadati</taxon>
        <taxon>Pseudomonadota</taxon>
        <taxon>Gammaproteobacteria</taxon>
        <taxon>Pseudomonadales</taxon>
        <taxon>Pseudomonadaceae</taxon>
        <taxon>Pseudomonas</taxon>
    </lineage>
</organism>
<name>A0A1Q9WMM2_PSERE</name>
<reference evidence="1" key="1">
    <citation type="submission" date="2017-01" db="EMBL/GenBank/DDBJ databases">
        <authorList>
            <person name="Poblete-Castro I."/>
        </authorList>
    </citation>
    <scope>NUCLEOTIDE SEQUENCE [LARGE SCALE GENOMIC DNA]</scope>
    <source>
        <strain evidence="1">MT1</strain>
    </source>
</reference>
<evidence type="ECO:0000313" key="2">
    <source>
        <dbReference type="Proteomes" id="UP000186756"/>
    </source>
</evidence>
<dbReference type="AlphaFoldDB" id="A0A1Q9WMM2"/>
<accession>A0A1Q9WMM2</accession>
<dbReference type="EMBL" id="MSTQ01000019">
    <property type="protein sequence ID" value="OLT99955.1"/>
    <property type="molecule type" value="Genomic_DNA"/>
</dbReference>
<proteinExistence type="predicted"/>
<protein>
    <submittedName>
        <fullName evidence="1">Uncharacterized protein</fullName>
    </submittedName>
</protein>
<keyword evidence="2" id="KW-1185">Reference proteome</keyword>
<dbReference type="Proteomes" id="UP000186756">
    <property type="component" value="Unassembled WGS sequence"/>
</dbReference>
<sequence length="71" mass="8275">MLVPELSEVVYLLVKDIGNWEVQDLFEIMRRGGSLMEYVLRALRRYYEAKVTKSALVAETLRIETKARLSL</sequence>
<evidence type="ECO:0000313" key="1">
    <source>
        <dbReference type="EMBL" id="OLT99955.1"/>
    </source>
</evidence>
<gene>
    <name evidence="1" type="ORF">BVK86_23915</name>
</gene>
<comment type="caution">
    <text evidence="1">The sequence shown here is derived from an EMBL/GenBank/DDBJ whole genome shotgun (WGS) entry which is preliminary data.</text>
</comment>